<feature type="transmembrane region" description="Helical" evidence="5">
    <location>
        <begin position="210"/>
        <end position="232"/>
    </location>
</feature>
<feature type="transmembrane region" description="Helical" evidence="5">
    <location>
        <begin position="49"/>
        <end position="68"/>
    </location>
</feature>
<feature type="transmembrane region" description="Helical" evidence="5">
    <location>
        <begin position="180"/>
        <end position="198"/>
    </location>
</feature>
<evidence type="ECO:0000256" key="4">
    <source>
        <dbReference type="ARBA" id="ARBA00023136"/>
    </source>
</evidence>
<dbReference type="GO" id="GO:0055085">
    <property type="term" value="P:transmembrane transport"/>
    <property type="evidence" value="ECO:0007669"/>
    <property type="project" value="InterPro"/>
</dbReference>
<dbReference type="EMBL" id="CP048685">
    <property type="protein sequence ID" value="QPJ62829.1"/>
    <property type="molecule type" value="Genomic_DNA"/>
</dbReference>
<dbReference type="PROSITE" id="PS50801">
    <property type="entry name" value="STAS"/>
    <property type="match status" value="1"/>
</dbReference>
<keyword evidence="2 5" id="KW-0812">Transmembrane</keyword>
<dbReference type="Pfam" id="PF01740">
    <property type="entry name" value="STAS"/>
    <property type="match status" value="1"/>
</dbReference>
<feature type="transmembrane region" description="Helical" evidence="5">
    <location>
        <begin position="106"/>
        <end position="124"/>
    </location>
</feature>
<evidence type="ECO:0000313" key="8">
    <source>
        <dbReference type="Proteomes" id="UP000594688"/>
    </source>
</evidence>
<dbReference type="InterPro" id="IPR036513">
    <property type="entry name" value="STAS_dom_sf"/>
</dbReference>
<dbReference type="AlphaFoldDB" id="A0A7T0BXP6"/>
<keyword evidence="4 5" id="KW-0472">Membrane</keyword>
<feature type="transmembrane region" description="Helical" evidence="5">
    <location>
        <begin position="388"/>
        <end position="415"/>
    </location>
</feature>
<dbReference type="InterPro" id="IPR001902">
    <property type="entry name" value="SLC26A/SulP_fam"/>
</dbReference>
<proteinExistence type="predicted"/>
<dbReference type="KEGG" id="nli:G3M70_13465"/>
<protein>
    <submittedName>
        <fullName evidence="7">SulP family inorganic anion transporter</fullName>
    </submittedName>
</protein>
<feature type="transmembrane region" description="Helical" evidence="5">
    <location>
        <begin position="255"/>
        <end position="277"/>
    </location>
</feature>
<evidence type="ECO:0000256" key="3">
    <source>
        <dbReference type="ARBA" id="ARBA00022989"/>
    </source>
</evidence>
<dbReference type="SUPFAM" id="SSF52091">
    <property type="entry name" value="SpoIIaa-like"/>
    <property type="match status" value="1"/>
</dbReference>
<keyword evidence="3 5" id="KW-1133">Transmembrane helix</keyword>
<dbReference type="Pfam" id="PF00916">
    <property type="entry name" value="Sulfate_transp"/>
    <property type="match status" value="1"/>
</dbReference>
<dbReference type="Proteomes" id="UP000594688">
    <property type="component" value="Chromosome"/>
</dbReference>
<organism evidence="7 8">
    <name type="scientific">Candidatus Nitronauta litoralis</name>
    <dbReference type="NCBI Taxonomy" id="2705533"/>
    <lineage>
        <taxon>Bacteria</taxon>
        <taxon>Pseudomonadati</taxon>
        <taxon>Nitrospinota/Tectimicrobiota group</taxon>
        <taxon>Nitrospinota</taxon>
        <taxon>Nitrospinia</taxon>
        <taxon>Nitrospinales</taxon>
        <taxon>Nitrospinaceae</taxon>
        <taxon>Candidatus Nitronauta</taxon>
    </lineage>
</organism>
<evidence type="ECO:0000259" key="6">
    <source>
        <dbReference type="PROSITE" id="PS50801"/>
    </source>
</evidence>
<feature type="transmembrane region" description="Helical" evidence="5">
    <location>
        <begin position="75"/>
        <end position="94"/>
    </location>
</feature>
<gene>
    <name evidence="7" type="ORF">G3M70_13465</name>
</gene>
<evidence type="ECO:0000313" key="7">
    <source>
        <dbReference type="EMBL" id="QPJ62829.1"/>
    </source>
</evidence>
<feature type="transmembrane region" description="Helical" evidence="5">
    <location>
        <begin position="136"/>
        <end position="160"/>
    </location>
</feature>
<evidence type="ECO:0000256" key="2">
    <source>
        <dbReference type="ARBA" id="ARBA00022692"/>
    </source>
</evidence>
<sequence>MRIINFTSWSGSILQKFTLKNWRGDVAGGLSAGIIAIPLALAFGEQSGLGALAGLYGAIALGIFASLFGGTPTQISGPTGPMVVVAAMVVGNTVEQTGNLENAFPVIFSTFILAGVFQVVFGILKFGKYIRYIPYPVVSGFMSGIGIIIILMQIFPLIGSVSPKGIFNIFIHLPDAFREMQMESAILGFSTIAIIYMFPKITRTVPNILLALVVVSAISAWAGFNVAVIGHIPSKLPDLTLGAVTNLAVNDLQQLYIPAITLALLGSIDSLLTSVIADNVTKSRHDSNQELMGQGIGNIISGSIGGLPGAGTTMSTLVNTNSGATSRLSGMVHGFSLILVLTLGASLAGNIPIPVLAGILITVGIGIIDYKGLRHIKILPRTETMVMGLVLFMTVFADLIQAVAIGMIFSTFLFMKKMSDLMEHQTEVAPLDSYQNETISENKDDSVCLMNDISQFIFVKKLSGPLFFGFASAFQDIAKKLQNIPILILNVTDVPYIDQTGLYALEEVMLDLKSHGVTVFISGLQDQPRDMLTKVEIIPSLVPEEYLFTDLSECSGFLSKKKNLDFLNEDED</sequence>
<name>A0A7T0BXP6_9BACT</name>
<feature type="domain" description="STAS" evidence="6">
    <location>
        <begin position="457"/>
        <end position="558"/>
    </location>
</feature>
<feature type="transmembrane region" description="Helical" evidence="5">
    <location>
        <begin position="26"/>
        <end position="43"/>
    </location>
</feature>
<dbReference type="PANTHER" id="PTHR11814">
    <property type="entry name" value="SULFATE TRANSPORTER"/>
    <property type="match status" value="1"/>
</dbReference>
<reference evidence="7 8" key="1">
    <citation type="submission" date="2020-02" db="EMBL/GenBank/DDBJ databases">
        <title>Genomic and physiological characterization of two novel Nitrospinaceae genera.</title>
        <authorList>
            <person name="Mueller A.J."/>
            <person name="Jung M.-Y."/>
            <person name="Strachan C.R."/>
            <person name="Herbold C.W."/>
            <person name="Kirkegaard R.H."/>
            <person name="Daims H."/>
        </authorList>
    </citation>
    <scope>NUCLEOTIDE SEQUENCE [LARGE SCALE GENOMIC DNA]</scope>
    <source>
        <strain evidence="7">EB</strain>
    </source>
</reference>
<comment type="subcellular location">
    <subcellularLocation>
        <location evidence="1">Membrane</location>
        <topology evidence="1">Multi-pass membrane protein</topology>
    </subcellularLocation>
</comment>
<feature type="transmembrane region" description="Helical" evidence="5">
    <location>
        <begin position="335"/>
        <end position="368"/>
    </location>
</feature>
<evidence type="ECO:0000256" key="5">
    <source>
        <dbReference type="SAM" id="Phobius"/>
    </source>
</evidence>
<dbReference type="InterPro" id="IPR011547">
    <property type="entry name" value="SLC26A/SulP_dom"/>
</dbReference>
<dbReference type="GO" id="GO:0016020">
    <property type="term" value="C:membrane"/>
    <property type="evidence" value="ECO:0007669"/>
    <property type="project" value="UniProtKB-SubCell"/>
</dbReference>
<dbReference type="InterPro" id="IPR002645">
    <property type="entry name" value="STAS_dom"/>
</dbReference>
<dbReference type="CDD" id="cd07042">
    <property type="entry name" value="STAS_SulP_like_sulfate_transporter"/>
    <property type="match status" value="1"/>
</dbReference>
<accession>A0A7T0BXP6</accession>
<dbReference type="Gene3D" id="3.30.750.24">
    <property type="entry name" value="STAS domain"/>
    <property type="match status" value="1"/>
</dbReference>
<evidence type="ECO:0000256" key="1">
    <source>
        <dbReference type="ARBA" id="ARBA00004141"/>
    </source>
</evidence>